<sequence length="341" mass="38605">MKNSFLFLFCLLAFGHSYAQQKDSIAENMLVYQRAIGGWPKAVDMIPVKYEKKLTDAERAVIKADSLHEDATFDNSATSREVIYLVKAYGLTLNRNYLNAAERGLNYILKAQYANGGWPQYYPEHNIYRGEITYNDNAMINVLDILQDVVEGVNGFNLVNPSFKPRAAESVKRGVDCILKTQVKVNGKLTVWCAQYDEKTLQPAKARAFELISLSGSESVGITEFLMRQDKPSDAVKAAIRGAMAWFEASKIVGYDFVFVEDPKQPKGKDRVLVKDPKSTIWARFYDIQTNVPFFTGRDSVPKKTIAEVEVERRTGYAWYGTWPAKLIDKKYPAWLKSKGS</sequence>
<dbReference type="EMBL" id="SNWM01000002">
    <property type="protein sequence ID" value="TDO22782.1"/>
    <property type="molecule type" value="Genomic_DNA"/>
</dbReference>
<protein>
    <submittedName>
        <fullName evidence="2">PelA/Pel-15E family pectate lyase</fullName>
    </submittedName>
</protein>
<dbReference type="Gene3D" id="1.50.10.20">
    <property type="match status" value="1"/>
</dbReference>
<reference evidence="2 3" key="1">
    <citation type="submission" date="2019-03" db="EMBL/GenBank/DDBJ databases">
        <title>Genomic Encyclopedia of Archaeal and Bacterial Type Strains, Phase II (KMG-II): from individual species to whole genera.</title>
        <authorList>
            <person name="Goeker M."/>
        </authorList>
    </citation>
    <scope>NUCLEOTIDE SEQUENCE [LARGE SCALE GENOMIC DNA]</scope>
    <source>
        <strain evidence="2 3">DSM 19034</strain>
    </source>
</reference>
<dbReference type="SUPFAM" id="SSF81853">
    <property type="entry name" value="Family 10 polysaccharide lyase"/>
    <property type="match status" value="1"/>
</dbReference>
<keyword evidence="3" id="KW-1185">Reference proteome</keyword>
<dbReference type="RefSeq" id="WP_133554424.1">
    <property type="nucleotide sequence ID" value="NZ_SNWM01000002.1"/>
</dbReference>
<organism evidence="2 3">
    <name type="scientific">Pedobacter duraquae</name>
    <dbReference type="NCBI Taxonomy" id="425511"/>
    <lineage>
        <taxon>Bacteria</taxon>
        <taxon>Pseudomonadati</taxon>
        <taxon>Bacteroidota</taxon>
        <taxon>Sphingobacteriia</taxon>
        <taxon>Sphingobacteriales</taxon>
        <taxon>Sphingobacteriaceae</taxon>
        <taxon>Pedobacter</taxon>
    </lineage>
</organism>
<dbReference type="Proteomes" id="UP000295499">
    <property type="component" value="Unassembled WGS sequence"/>
</dbReference>
<gene>
    <name evidence="2" type="ORF">CLV32_1767</name>
</gene>
<keyword evidence="1" id="KW-0732">Signal</keyword>
<dbReference type="Pfam" id="PF09492">
    <property type="entry name" value="Pec_lyase"/>
    <property type="match status" value="1"/>
</dbReference>
<dbReference type="AlphaFoldDB" id="A0A4R6IL19"/>
<feature type="signal peptide" evidence="1">
    <location>
        <begin position="1"/>
        <end position="19"/>
    </location>
</feature>
<accession>A0A4R6IL19</accession>
<dbReference type="OrthoDB" id="9804686at2"/>
<proteinExistence type="predicted"/>
<evidence type="ECO:0000313" key="3">
    <source>
        <dbReference type="Proteomes" id="UP000295499"/>
    </source>
</evidence>
<dbReference type="NCBIfam" id="TIGR02474">
    <property type="entry name" value="pec_lyase"/>
    <property type="match status" value="1"/>
</dbReference>
<comment type="caution">
    <text evidence="2">The sequence shown here is derived from an EMBL/GenBank/DDBJ whole genome shotgun (WGS) entry which is preliminary data.</text>
</comment>
<keyword evidence="2" id="KW-0456">Lyase</keyword>
<dbReference type="InterPro" id="IPR012669">
    <property type="entry name" value="Pectate_lyase"/>
</dbReference>
<feature type="chain" id="PRO_5020486891" evidence="1">
    <location>
        <begin position="20"/>
        <end position="341"/>
    </location>
</feature>
<dbReference type="GO" id="GO:0016829">
    <property type="term" value="F:lyase activity"/>
    <property type="evidence" value="ECO:0007669"/>
    <property type="project" value="UniProtKB-KW"/>
</dbReference>
<evidence type="ECO:0000313" key="2">
    <source>
        <dbReference type="EMBL" id="TDO22782.1"/>
    </source>
</evidence>
<name>A0A4R6IL19_9SPHI</name>
<evidence type="ECO:0000256" key="1">
    <source>
        <dbReference type="SAM" id="SignalP"/>
    </source>
</evidence>